<organism evidence="7 8">
    <name type="scientific">Roseisalinus antarcticus</name>
    <dbReference type="NCBI Taxonomy" id="254357"/>
    <lineage>
        <taxon>Bacteria</taxon>
        <taxon>Pseudomonadati</taxon>
        <taxon>Pseudomonadota</taxon>
        <taxon>Alphaproteobacteria</taxon>
        <taxon>Rhodobacterales</taxon>
        <taxon>Roseobacteraceae</taxon>
        <taxon>Roseisalinus</taxon>
    </lineage>
</organism>
<proteinExistence type="predicted"/>
<dbReference type="RefSeq" id="WP_085880962.1">
    <property type="nucleotide sequence ID" value="NZ_FWFZ01000046.1"/>
</dbReference>
<comment type="subcellular location">
    <subcellularLocation>
        <location evidence="1">Cytoplasm</location>
    </subcellularLocation>
</comment>
<dbReference type="PANTHER" id="PTHR30204:SF94">
    <property type="entry name" value="HEAVY METAL-DEPENDENT TRANSCRIPTIONAL REGULATOR HI_0293-RELATED"/>
    <property type="match status" value="1"/>
</dbReference>
<dbReference type="PRINTS" id="PR00040">
    <property type="entry name" value="HTHMERR"/>
</dbReference>
<dbReference type="GO" id="GO:0003700">
    <property type="term" value="F:DNA-binding transcription factor activity"/>
    <property type="evidence" value="ECO:0007669"/>
    <property type="project" value="InterPro"/>
</dbReference>
<dbReference type="PANTHER" id="PTHR30204">
    <property type="entry name" value="REDOX-CYCLING DRUG-SENSING TRANSCRIPTIONAL ACTIVATOR SOXR"/>
    <property type="match status" value="1"/>
</dbReference>
<dbReference type="GO" id="GO:0045893">
    <property type="term" value="P:positive regulation of DNA-templated transcription"/>
    <property type="evidence" value="ECO:0007669"/>
    <property type="project" value="InterPro"/>
</dbReference>
<dbReference type="InterPro" id="IPR009061">
    <property type="entry name" value="DNA-bd_dom_put_sf"/>
</dbReference>
<dbReference type="SMART" id="SM00422">
    <property type="entry name" value="HTH_MERR"/>
    <property type="match status" value="1"/>
</dbReference>
<keyword evidence="4" id="KW-0238">DNA-binding</keyword>
<evidence type="ECO:0000313" key="7">
    <source>
        <dbReference type="EMBL" id="SLN76858.1"/>
    </source>
</evidence>
<evidence type="ECO:0000313" key="8">
    <source>
        <dbReference type="Proteomes" id="UP000193900"/>
    </source>
</evidence>
<evidence type="ECO:0000259" key="6">
    <source>
        <dbReference type="PROSITE" id="PS50937"/>
    </source>
</evidence>
<keyword evidence="3" id="KW-0805">Transcription regulation</keyword>
<dbReference type="GO" id="GO:0005737">
    <property type="term" value="C:cytoplasm"/>
    <property type="evidence" value="ECO:0007669"/>
    <property type="project" value="UniProtKB-SubCell"/>
</dbReference>
<gene>
    <name evidence="7" type="primary">hmrR</name>
    <name evidence="7" type="ORF">ROA7023_04257</name>
</gene>
<feature type="domain" description="HTH merR-type" evidence="6">
    <location>
        <begin position="1"/>
        <end position="69"/>
    </location>
</feature>
<evidence type="ECO:0000256" key="4">
    <source>
        <dbReference type="ARBA" id="ARBA00023125"/>
    </source>
</evidence>
<dbReference type="InterPro" id="IPR011789">
    <property type="entry name" value="CueR"/>
</dbReference>
<dbReference type="OrthoDB" id="9802944at2"/>
<dbReference type="InterPro" id="IPR000551">
    <property type="entry name" value="MerR-type_HTH_dom"/>
</dbReference>
<dbReference type="GO" id="GO:0003677">
    <property type="term" value="F:DNA binding"/>
    <property type="evidence" value="ECO:0007669"/>
    <property type="project" value="UniProtKB-KW"/>
</dbReference>
<evidence type="ECO:0000256" key="2">
    <source>
        <dbReference type="ARBA" id="ARBA00022490"/>
    </source>
</evidence>
<evidence type="ECO:0000256" key="3">
    <source>
        <dbReference type="ARBA" id="ARBA00023015"/>
    </source>
</evidence>
<dbReference type="InterPro" id="IPR047057">
    <property type="entry name" value="MerR_fam"/>
</dbReference>
<sequence>MNISAASKAAGLPVKTVRYYADIGLVEATSRTEAGYRTYDEASVRKLAFIRRSRQFGFSIEECRELLGLYEDRDRSSSEVKRIAAKRLTEIEAKQRELQSLHDELAHLVKACRGDTRPDCPIIDYLG</sequence>
<dbReference type="SUPFAM" id="SSF46955">
    <property type="entry name" value="Putative DNA-binding domain"/>
    <property type="match status" value="1"/>
</dbReference>
<dbReference type="Pfam" id="PF09278">
    <property type="entry name" value="MerR-DNA-bind"/>
    <property type="match status" value="1"/>
</dbReference>
<dbReference type="AlphaFoldDB" id="A0A1Y5U4M7"/>
<dbReference type="PROSITE" id="PS50937">
    <property type="entry name" value="HTH_MERR_2"/>
    <property type="match status" value="1"/>
</dbReference>
<dbReference type="InterPro" id="IPR015358">
    <property type="entry name" value="Tscrpt_reg_MerR_DNA-bd"/>
</dbReference>
<reference evidence="7 8" key="1">
    <citation type="submission" date="2017-03" db="EMBL/GenBank/DDBJ databases">
        <authorList>
            <person name="Afonso C.L."/>
            <person name="Miller P.J."/>
            <person name="Scott M.A."/>
            <person name="Spackman E."/>
            <person name="Goraichik I."/>
            <person name="Dimitrov K.M."/>
            <person name="Suarez D.L."/>
            <person name="Swayne D.E."/>
        </authorList>
    </citation>
    <scope>NUCLEOTIDE SEQUENCE [LARGE SCALE GENOMIC DNA]</scope>
    <source>
        <strain evidence="7 8">CECT 7023</strain>
    </source>
</reference>
<accession>A0A1Y5U4M7</accession>
<keyword evidence="2" id="KW-0963">Cytoplasm</keyword>
<dbReference type="Proteomes" id="UP000193900">
    <property type="component" value="Unassembled WGS sequence"/>
</dbReference>
<dbReference type="EMBL" id="FWFZ01000046">
    <property type="protein sequence ID" value="SLN76858.1"/>
    <property type="molecule type" value="Genomic_DNA"/>
</dbReference>
<dbReference type="GO" id="GO:0005507">
    <property type="term" value="F:copper ion binding"/>
    <property type="evidence" value="ECO:0007669"/>
    <property type="project" value="InterPro"/>
</dbReference>
<dbReference type="Pfam" id="PF00376">
    <property type="entry name" value="MerR"/>
    <property type="match status" value="1"/>
</dbReference>
<evidence type="ECO:0000256" key="5">
    <source>
        <dbReference type="ARBA" id="ARBA00023163"/>
    </source>
</evidence>
<dbReference type="NCBIfam" id="TIGR02044">
    <property type="entry name" value="CueR"/>
    <property type="match status" value="1"/>
</dbReference>
<evidence type="ECO:0000256" key="1">
    <source>
        <dbReference type="ARBA" id="ARBA00004496"/>
    </source>
</evidence>
<protein>
    <submittedName>
        <fullName evidence="7">HTH-type transcriptional regulator HmrR</fullName>
    </submittedName>
</protein>
<dbReference type="Gene3D" id="1.10.1660.10">
    <property type="match status" value="1"/>
</dbReference>
<keyword evidence="5" id="KW-0804">Transcription</keyword>
<name>A0A1Y5U4M7_9RHOB</name>
<keyword evidence="8" id="KW-1185">Reference proteome</keyword>